<evidence type="ECO:0000313" key="2">
    <source>
        <dbReference type="EMBL" id="KAF2743039.1"/>
    </source>
</evidence>
<dbReference type="Proteomes" id="UP000799440">
    <property type="component" value="Unassembled WGS sequence"/>
</dbReference>
<keyword evidence="3" id="KW-1185">Reference proteome</keyword>
<feature type="region of interest" description="Disordered" evidence="1">
    <location>
        <begin position="327"/>
        <end position="347"/>
    </location>
</feature>
<evidence type="ECO:0000256" key="1">
    <source>
        <dbReference type="SAM" id="MobiDB-lite"/>
    </source>
</evidence>
<feature type="compositionally biased region" description="Polar residues" evidence="1">
    <location>
        <begin position="469"/>
        <end position="481"/>
    </location>
</feature>
<sequence length="539" mass="58658">MPHHPETGLTLCASLVSLPRTDGNAHDPLSSNLDDPEVQDECFPEETDILDPWEVPGYTTLDDYETGSMTAFMQVQADPQALRTACDRQLNAIALHVLVPNDLVNGIQHIKVEVLLNGVLAASTIVDEDDLPATADSILLAFSGTRTGRTTERPWILAAPIASGATTTEHGNDSHLVLQQRWKHICTALKTEAEQRVDDHGAQPPSAHYLRLLSSMHMPDAVKQMLNPGGLPFGTIDTIITTGHGRKLPHSLDQAARILDPYFQTTPYTPTPPPLPPPPQPNTKTSDFAVHPASEAEMTALSPHLQSRLDRSKLKYLRDFAPDTTSFPVPEEVLPTEDSTGGTEWHYDRPPPSKFLYLGILKLLKPGTPPPMGLFALPKVRARRGVHERASCTPENPRAQLTTQTPWATQAEQATQATNVKNENDEQTPRILRDLAAAALILTPPVSRETSFAGIGMPSSPTPATRGFGTSTQMETPQTLPAQAGGNEAARDGTQPHPMHNNCVIRYAEHGEVRQVGEARDAGFAEESVVLGVRMFFGM</sequence>
<evidence type="ECO:0000313" key="3">
    <source>
        <dbReference type="Proteomes" id="UP000799440"/>
    </source>
</evidence>
<dbReference type="OrthoDB" id="3556832at2759"/>
<proteinExistence type="predicted"/>
<accession>A0A6A6UZ73</accession>
<dbReference type="EMBL" id="MU006601">
    <property type="protein sequence ID" value="KAF2743039.1"/>
    <property type="molecule type" value="Genomic_DNA"/>
</dbReference>
<feature type="region of interest" description="Disordered" evidence="1">
    <location>
        <begin position="469"/>
        <end position="498"/>
    </location>
</feature>
<organism evidence="2 3">
    <name type="scientific">Sporormia fimetaria CBS 119925</name>
    <dbReference type="NCBI Taxonomy" id="1340428"/>
    <lineage>
        <taxon>Eukaryota</taxon>
        <taxon>Fungi</taxon>
        <taxon>Dikarya</taxon>
        <taxon>Ascomycota</taxon>
        <taxon>Pezizomycotina</taxon>
        <taxon>Dothideomycetes</taxon>
        <taxon>Pleosporomycetidae</taxon>
        <taxon>Pleosporales</taxon>
        <taxon>Sporormiaceae</taxon>
        <taxon>Sporormia</taxon>
    </lineage>
</organism>
<dbReference type="AlphaFoldDB" id="A0A6A6UZ73"/>
<protein>
    <submittedName>
        <fullName evidence="2">Uncharacterized protein</fullName>
    </submittedName>
</protein>
<name>A0A6A6UZ73_9PLEO</name>
<gene>
    <name evidence="2" type="ORF">M011DRAFT_249970</name>
</gene>
<reference evidence="2" key="1">
    <citation type="journal article" date="2020" name="Stud. Mycol.">
        <title>101 Dothideomycetes genomes: a test case for predicting lifestyles and emergence of pathogens.</title>
        <authorList>
            <person name="Haridas S."/>
            <person name="Albert R."/>
            <person name="Binder M."/>
            <person name="Bloem J."/>
            <person name="Labutti K."/>
            <person name="Salamov A."/>
            <person name="Andreopoulos B."/>
            <person name="Baker S."/>
            <person name="Barry K."/>
            <person name="Bills G."/>
            <person name="Bluhm B."/>
            <person name="Cannon C."/>
            <person name="Castanera R."/>
            <person name="Culley D."/>
            <person name="Daum C."/>
            <person name="Ezra D."/>
            <person name="Gonzalez J."/>
            <person name="Henrissat B."/>
            <person name="Kuo A."/>
            <person name="Liang C."/>
            <person name="Lipzen A."/>
            <person name="Lutzoni F."/>
            <person name="Magnuson J."/>
            <person name="Mondo S."/>
            <person name="Nolan M."/>
            <person name="Ohm R."/>
            <person name="Pangilinan J."/>
            <person name="Park H.-J."/>
            <person name="Ramirez L."/>
            <person name="Alfaro M."/>
            <person name="Sun H."/>
            <person name="Tritt A."/>
            <person name="Yoshinaga Y."/>
            <person name="Zwiers L.-H."/>
            <person name="Turgeon B."/>
            <person name="Goodwin S."/>
            <person name="Spatafora J."/>
            <person name="Crous P."/>
            <person name="Grigoriev I."/>
        </authorList>
    </citation>
    <scope>NUCLEOTIDE SEQUENCE</scope>
    <source>
        <strain evidence="2">CBS 119925</strain>
    </source>
</reference>